<keyword evidence="2" id="KW-1185">Reference proteome</keyword>
<organism evidence="1 2">
    <name type="scientific">Dermacentor silvarum</name>
    <name type="common">Tick</name>
    <dbReference type="NCBI Taxonomy" id="543639"/>
    <lineage>
        <taxon>Eukaryota</taxon>
        <taxon>Metazoa</taxon>
        <taxon>Ecdysozoa</taxon>
        <taxon>Arthropoda</taxon>
        <taxon>Chelicerata</taxon>
        <taxon>Arachnida</taxon>
        <taxon>Acari</taxon>
        <taxon>Parasitiformes</taxon>
        <taxon>Ixodida</taxon>
        <taxon>Ixodoidea</taxon>
        <taxon>Ixodidae</taxon>
        <taxon>Rhipicephalinae</taxon>
        <taxon>Dermacentor</taxon>
    </lineage>
</organism>
<dbReference type="EMBL" id="CM023477">
    <property type="protein sequence ID" value="KAH7938112.1"/>
    <property type="molecule type" value="Genomic_DNA"/>
</dbReference>
<gene>
    <name evidence="1" type="ORF">HPB49_020035</name>
</gene>
<name>A0ACB8CB30_DERSI</name>
<sequence length="505" mass="57121">MDVSDPFANRMSTLPERDSNFHNGSARSAALHDTEADTGWEKVLSLREKKRQARRRLLSLPRHDLKVVIGPYQGLPLKNISSQRLAQAVVEACQNKIRSDNFLLRIKPGSNIAVVSAPEKEDARMMQNIKMLNINGRPHPVNAYVTTGEGSVRGVVHGIEPHMSPAVLKANLRIRTQGVEVVEARMFGNSQSAVITFFGNVILRSVYYYGGEKACHPYRNATQVCKTCCSVGHRTDVCPQPDLSLCRVCGLQDPPEGHECCPKCAACGEDHPTGDRSCRRRLKPVRLSKKTPLAKRTPRWFASENEDSELEAYPGLWSEHRRGCSRSRARERPWSGKPVVQPRPRSQSRPGNQQQQHPIQIEDSAKAAKGPLAQSKPQHNQVSWAQVASHTAKPNSPKKAPTPITQNPEYLKIVEEKRALKSSLAELRAEFEAFRRSVAQNNTNARTQADTNRQLLELPKEDTEQMQMLFEQQRKGFEQQRQCQMKLLEQRHRHKLQMMQLLQTR</sequence>
<evidence type="ECO:0000313" key="1">
    <source>
        <dbReference type="EMBL" id="KAH7938112.1"/>
    </source>
</evidence>
<protein>
    <submittedName>
        <fullName evidence="1">Uncharacterized protein</fullName>
    </submittedName>
</protein>
<evidence type="ECO:0000313" key="2">
    <source>
        <dbReference type="Proteomes" id="UP000821865"/>
    </source>
</evidence>
<accession>A0ACB8CB30</accession>
<reference evidence="1" key="1">
    <citation type="submission" date="2020-05" db="EMBL/GenBank/DDBJ databases">
        <title>Large-scale comparative analyses of tick genomes elucidate their genetic diversity and vector capacities.</title>
        <authorList>
            <person name="Jia N."/>
            <person name="Wang J."/>
            <person name="Shi W."/>
            <person name="Du L."/>
            <person name="Sun Y."/>
            <person name="Zhan W."/>
            <person name="Jiang J."/>
            <person name="Wang Q."/>
            <person name="Zhang B."/>
            <person name="Ji P."/>
            <person name="Sakyi L.B."/>
            <person name="Cui X."/>
            <person name="Yuan T."/>
            <person name="Jiang B."/>
            <person name="Yang W."/>
            <person name="Lam T.T.-Y."/>
            <person name="Chang Q."/>
            <person name="Ding S."/>
            <person name="Wang X."/>
            <person name="Zhu J."/>
            <person name="Ruan X."/>
            <person name="Zhao L."/>
            <person name="Wei J."/>
            <person name="Que T."/>
            <person name="Du C."/>
            <person name="Cheng J."/>
            <person name="Dai P."/>
            <person name="Han X."/>
            <person name="Huang E."/>
            <person name="Gao Y."/>
            <person name="Liu J."/>
            <person name="Shao H."/>
            <person name="Ye R."/>
            <person name="Li L."/>
            <person name="Wei W."/>
            <person name="Wang X."/>
            <person name="Wang C."/>
            <person name="Yang T."/>
            <person name="Huo Q."/>
            <person name="Li W."/>
            <person name="Guo W."/>
            <person name="Chen H."/>
            <person name="Zhou L."/>
            <person name="Ni X."/>
            <person name="Tian J."/>
            <person name="Zhou Y."/>
            <person name="Sheng Y."/>
            <person name="Liu T."/>
            <person name="Pan Y."/>
            <person name="Xia L."/>
            <person name="Li J."/>
            <person name="Zhao F."/>
            <person name="Cao W."/>
        </authorList>
    </citation>
    <scope>NUCLEOTIDE SEQUENCE</scope>
    <source>
        <strain evidence="1">Dsil-2018</strain>
    </source>
</reference>
<comment type="caution">
    <text evidence="1">The sequence shown here is derived from an EMBL/GenBank/DDBJ whole genome shotgun (WGS) entry which is preliminary data.</text>
</comment>
<dbReference type="Proteomes" id="UP000821865">
    <property type="component" value="Chromosome 8"/>
</dbReference>
<proteinExistence type="predicted"/>